<reference evidence="1" key="2">
    <citation type="submission" date="2025-08" db="UniProtKB">
        <authorList>
            <consortium name="Ensembl"/>
        </authorList>
    </citation>
    <scope>IDENTIFICATION</scope>
</reference>
<reference evidence="1" key="3">
    <citation type="submission" date="2025-09" db="UniProtKB">
        <authorList>
            <consortium name="Ensembl"/>
        </authorList>
    </citation>
    <scope>IDENTIFICATION</scope>
</reference>
<proteinExistence type="predicted"/>
<dbReference type="Ensembl" id="ENSSHBT00005021068.1">
    <property type="protein sequence ID" value="ENSSHBP00005017623.1"/>
    <property type="gene ID" value="ENSSHBG00005015247.1"/>
</dbReference>
<evidence type="ECO:0000313" key="1">
    <source>
        <dbReference type="Ensembl" id="ENSSHBP00005017623.1"/>
    </source>
</evidence>
<evidence type="ECO:0000313" key="2">
    <source>
        <dbReference type="Proteomes" id="UP000472266"/>
    </source>
</evidence>
<dbReference type="Proteomes" id="UP000472266">
    <property type="component" value="Chromosome 10"/>
</dbReference>
<organism evidence="1 2">
    <name type="scientific">Strigops habroptila</name>
    <name type="common">Kakapo</name>
    <dbReference type="NCBI Taxonomy" id="2489341"/>
    <lineage>
        <taxon>Eukaryota</taxon>
        <taxon>Metazoa</taxon>
        <taxon>Chordata</taxon>
        <taxon>Craniata</taxon>
        <taxon>Vertebrata</taxon>
        <taxon>Euteleostomi</taxon>
        <taxon>Archelosauria</taxon>
        <taxon>Archosauria</taxon>
        <taxon>Dinosauria</taxon>
        <taxon>Saurischia</taxon>
        <taxon>Theropoda</taxon>
        <taxon>Coelurosauria</taxon>
        <taxon>Aves</taxon>
        <taxon>Neognathae</taxon>
        <taxon>Neoaves</taxon>
        <taxon>Telluraves</taxon>
        <taxon>Australaves</taxon>
        <taxon>Psittaciformes</taxon>
        <taxon>Psittacidae</taxon>
        <taxon>Strigops</taxon>
    </lineage>
</organism>
<protein>
    <submittedName>
        <fullName evidence="1">Uncharacterized protein</fullName>
    </submittedName>
</protein>
<keyword evidence="2" id="KW-1185">Reference proteome</keyword>
<dbReference type="InParanoid" id="A0A672UTS6"/>
<sequence>SLLFICSIPCGSPEQHCSVNSASQHTCILTASNVTQKLLAGSVLSSVLGCGEPSEDMEHGFSRPMKTQAKETVVQQQKKNKPKKTLQSYRHVRLVYSSLTVFREQQRSVLLLLACFLVPSTNELFDCLISKQRNFMSFLRQRSCAKFYVLTQPYFHDSEFCHIEGFPHQAGKVLSLTGMKFKELFPACWLSCHQLRQYISCYGSRLSCRTIWTCALPIASHFSFRLHLLFGHSDLPNSLVSALSCREL</sequence>
<reference evidence="1 2" key="1">
    <citation type="submission" date="2019-11" db="EMBL/GenBank/DDBJ databases">
        <title>Strigops habroptila (kakapo) genome, bStrHab1, primary haplotype, v2.</title>
        <authorList>
            <person name="Jarvis E.D."/>
            <person name="Howard J."/>
            <person name="Rhie A."/>
            <person name="Phillippy A."/>
            <person name="Korlach J."/>
            <person name="Digby A."/>
            <person name="Iorns D."/>
            <person name="Eason D."/>
            <person name="Robertson B."/>
            <person name="Raemaekers T."/>
            <person name="Howe K."/>
            <person name="Lewin H."/>
            <person name="Damas J."/>
            <person name="Hastie A."/>
            <person name="Tracey A."/>
            <person name="Chow W."/>
            <person name="Fedrigo O."/>
        </authorList>
    </citation>
    <scope>NUCLEOTIDE SEQUENCE [LARGE SCALE GENOMIC DNA]</scope>
</reference>
<name>A0A672UTS6_STRHB</name>
<accession>A0A672UTS6</accession>
<dbReference type="AlphaFoldDB" id="A0A672UTS6"/>